<dbReference type="PANTHER" id="PTHR33413">
    <property type="entry name" value="EXPRESSED PROTEIN"/>
    <property type="match status" value="1"/>
</dbReference>
<name>A0AA38FIH8_TAXCH</name>
<protein>
    <submittedName>
        <fullName evidence="2">Uncharacterized protein</fullName>
    </submittedName>
</protein>
<comment type="caution">
    <text evidence="2">The sequence shown here is derived from an EMBL/GenBank/DDBJ whole genome shotgun (WGS) entry which is preliminary data.</text>
</comment>
<dbReference type="Pfam" id="PF14009">
    <property type="entry name" value="PADRE"/>
    <property type="match status" value="1"/>
</dbReference>
<feature type="non-terminal residue" evidence="2">
    <location>
        <position position="157"/>
    </location>
</feature>
<evidence type="ECO:0000313" key="3">
    <source>
        <dbReference type="Proteomes" id="UP000824469"/>
    </source>
</evidence>
<sequence length="157" mass="17386">MGNCQASDAATVIVEHPGGKIQRIYWSVSANEVMGSNPGHYVALVTTLSTKNSESVAQKQLKLLRPEDTLNIGHNYRLVSFEEVLMEFSGKNYVKLNKLLSFQKVKESTSSPKQVQSISLQGDLLQEQAFSMRRGIGGTRSMGRQGQWRPALQSISE</sequence>
<dbReference type="Proteomes" id="UP000824469">
    <property type="component" value="Unassembled WGS sequence"/>
</dbReference>
<keyword evidence="3" id="KW-1185">Reference proteome</keyword>
<dbReference type="OMA" id="KIQRIYW"/>
<gene>
    <name evidence="2" type="ORF">KI387_008134</name>
</gene>
<accession>A0AA38FIH8</accession>
<dbReference type="PANTHER" id="PTHR33413:SF1">
    <property type="entry name" value="EXPRESSED PROTEIN"/>
    <property type="match status" value="1"/>
</dbReference>
<dbReference type="InterPro" id="IPR025322">
    <property type="entry name" value="PADRE_dom"/>
</dbReference>
<dbReference type="AlphaFoldDB" id="A0AA38FIH8"/>
<dbReference type="EMBL" id="JAHRHJ020000008">
    <property type="protein sequence ID" value="KAH9303730.1"/>
    <property type="molecule type" value="Genomic_DNA"/>
</dbReference>
<proteinExistence type="predicted"/>
<evidence type="ECO:0000313" key="2">
    <source>
        <dbReference type="EMBL" id="KAH9303730.1"/>
    </source>
</evidence>
<evidence type="ECO:0000256" key="1">
    <source>
        <dbReference type="SAM" id="MobiDB-lite"/>
    </source>
</evidence>
<organism evidence="2 3">
    <name type="scientific">Taxus chinensis</name>
    <name type="common">Chinese yew</name>
    <name type="synonym">Taxus wallichiana var. chinensis</name>
    <dbReference type="NCBI Taxonomy" id="29808"/>
    <lineage>
        <taxon>Eukaryota</taxon>
        <taxon>Viridiplantae</taxon>
        <taxon>Streptophyta</taxon>
        <taxon>Embryophyta</taxon>
        <taxon>Tracheophyta</taxon>
        <taxon>Spermatophyta</taxon>
        <taxon>Pinopsida</taxon>
        <taxon>Pinidae</taxon>
        <taxon>Conifers II</taxon>
        <taxon>Cupressales</taxon>
        <taxon>Taxaceae</taxon>
        <taxon>Taxus</taxon>
    </lineage>
</organism>
<reference evidence="2 3" key="1">
    <citation type="journal article" date="2021" name="Nat. Plants">
        <title>The Taxus genome provides insights into paclitaxel biosynthesis.</title>
        <authorList>
            <person name="Xiong X."/>
            <person name="Gou J."/>
            <person name="Liao Q."/>
            <person name="Li Y."/>
            <person name="Zhou Q."/>
            <person name="Bi G."/>
            <person name="Li C."/>
            <person name="Du R."/>
            <person name="Wang X."/>
            <person name="Sun T."/>
            <person name="Guo L."/>
            <person name="Liang H."/>
            <person name="Lu P."/>
            <person name="Wu Y."/>
            <person name="Zhang Z."/>
            <person name="Ro D.K."/>
            <person name="Shang Y."/>
            <person name="Huang S."/>
            <person name="Yan J."/>
        </authorList>
    </citation>
    <scope>NUCLEOTIDE SEQUENCE [LARGE SCALE GENOMIC DNA]</scope>
    <source>
        <strain evidence="2">Ta-2019</strain>
    </source>
</reference>
<feature type="region of interest" description="Disordered" evidence="1">
    <location>
        <begin position="137"/>
        <end position="157"/>
    </location>
</feature>